<dbReference type="EMBL" id="UGGJ01000004">
    <property type="protein sequence ID" value="STN83962.1"/>
    <property type="molecule type" value="Genomic_DNA"/>
</dbReference>
<dbReference type="NCBIfam" id="TIGR02050">
    <property type="entry name" value="gshA_cyan_rel"/>
    <property type="match status" value="1"/>
</dbReference>
<protein>
    <recommendedName>
        <fullName evidence="4">Putative glutamate--cysteine ligase 2</fullName>
        <ecNumber evidence="4">6.3.2.2</ecNumber>
    </recommendedName>
    <alternativeName>
        <fullName evidence="4">Gamma-glutamylcysteine synthetase 2</fullName>
        <shortName evidence="4">GCS 2</shortName>
        <shortName evidence="4">Gamma-GCS 2</shortName>
    </alternativeName>
</protein>
<keyword evidence="3 4" id="KW-0067">ATP-binding</keyword>
<comment type="function">
    <text evidence="4">ATP-dependent carboxylate-amine ligase which exhibits weak glutamate--cysteine ligase activity.</text>
</comment>
<dbReference type="Proteomes" id="UP000254460">
    <property type="component" value="Unassembled WGS sequence"/>
</dbReference>
<dbReference type="PANTHER" id="PTHR36510">
    <property type="entry name" value="GLUTAMATE--CYSTEINE LIGASE 2-RELATED"/>
    <property type="match status" value="1"/>
</dbReference>
<dbReference type="PANTHER" id="PTHR36510:SF1">
    <property type="entry name" value="GLUTAMATE--CYSTEINE LIGASE 2-RELATED"/>
    <property type="match status" value="1"/>
</dbReference>
<dbReference type="GO" id="GO:0005524">
    <property type="term" value="F:ATP binding"/>
    <property type="evidence" value="ECO:0007669"/>
    <property type="project" value="UniProtKB-KW"/>
</dbReference>
<evidence type="ECO:0000256" key="1">
    <source>
        <dbReference type="ARBA" id="ARBA00022598"/>
    </source>
</evidence>
<gene>
    <name evidence="5" type="primary">ybdK</name>
    <name evidence="5" type="ORF">NCTC9706_00943</name>
</gene>
<evidence type="ECO:0000256" key="4">
    <source>
        <dbReference type="HAMAP-Rule" id="MF_01609"/>
    </source>
</evidence>
<dbReference type="InterPro" id="IPR006336">
    <property type="entry name" value="GCS2"/>
</dbReference>
<evidence type="ECO:0000256" key="2">
    <source>
        <dbReference type="ARBA" id="ARBA00022741"/>
    </source>
</evidence>
<dbReference type="SUPFAM" id="SSF55931">
    <property type="entry name" value="Glutamine synthetase/guanido kinase"/>
    <property type="match status" value="1"/>
</dbReference>
<comment type="similarity">
    <text evidence="4">Belongs to the glutamate--cysteine ligase type 2 family. YbdK subfamily.</text>
</comment>
<evidence type="ECO:0000313" key="6">
    <source>
        <dbReference type="Proteomes" id="UP000254460"/>
    </source>
</evidence>
<dbReference type="InterPro" id="IPR050141">
    <property type="entry name" value="GCL_type2/YbdK_subfam"/>
</dbReference>
<dbReference type="Pfam" id="PF04107">
    <property type="entry name" value="GCS2"/>
    <property type="match status" value="1"/>
</dbReference>
<name>A0A377FCC3_ECOLX</name>
<evidence type="ECO:0000256" key="3">
    <source>
        <dbReference type="ARBA" id="ARBA00022840"/>
    </source>
</evidence>
<reference evidence="5 6" key="1">
    <citation type="submission" date="2018-06" db="EMBL/GenBank/DDBJ databases">
        <authorList>
            <consortium name="Pathogen Informatics"/>
            <person name="Doyle S."/>
        </authorList>
    </citation>
    <scope>NUCLEOTIDE SEQUENCE [LARGE SCALE GENOMIC DNA]</scope>
    <source>
        <strain evidence="5 6">NCTC9706</strain>
    </source>
</reference>
<dbReference type="GO" id="GO:0042398">
    <property type="term" value="P:modified amino acid biosynthetic process"/>
    <property type="evidence" value="ECO:0007669"/>
    <property type="project" value="InterPro"/>
</dbReference>
<accession>A0A377FCC3</accession>
<comment type="subunit">
    <text evidence="4">Homodimer.</text>
</comment>
<dbReference type="HAMAP" id="MF_01609">
    <property type="entry name" value="Glu_cys_ligase_2"/>
    <property type="match status" value="1"/>
</dbReference>
<dbReference type="Gene3D" id="3.30.590.20">
    <property type="match status" value="1"/>
</dbReference>
<keyword evidence="1 4" id="KW-0436">Ligase</keyword>
<dbReference type="AlphaFoldDB" id="A0A377FCC3"/>
<keyword evidence="2 4" id="KW-0547">Nucleotide-binding</keyword>
<dbReference type="GO" id="GO:0004357">
    <property type="term" value="F:glutamate-cysteine ligase activity"/>
    <property type="evidence" value="ECO:0007669"/>
    <property type="project" value="UniProtKB-EC"/>
</dbReference>
<dbReference type="FunFam" id="3.30.590.20:FF:000002">
    <property type="entry name" value="Putative glutamate--cysteine ligase 2"/>
    <property type="match status" value="1"/>
</dbReference>
<dbReference type="InterPro" id="IPR011793">
    <property type="entry name" value="YbdK"/>
</dbReference>
<dbReference type="NCBIfam" id="NF010040">
    <property type="entry name" value="PRK13516.1"/>
    <property type="match status" value="1"/>
</dbReference>
<organism evidence="5 6">
    <name type="scientific">Escherichia coli</name>
    <dbReference type="NCBI Taxonomy" id="562"/>
    <lineage>
        <taxon>Bacteria</taxon>
        <taxon>Pseudomonadati</taxon>
        <taxon>Pseudomonadota</taxon>
        <taxon>Gammaproteobacteria</taxon>
        <taxon>Enterobacterales</taxon>
        <taxon>Enterobacteriaceae</taxon>
        <taxon>Escherichia</taxon>
    </lineage>
</organism>
<sequence length="391" mass="43572">MPLPDFHVSEPFTLGIELEMQVVNPPGYDLSQDSSMLIDAVKNKITAGEVKHDITESMLELATDVCRDINQAAGQFSAMQKVVLQAATDHHLEICGGGTHPFQKWQRQEVCDNERYQRTLENFGYLIQQATVFGQHVHVGCASGDDAIYLLHGLSRFVPHFIALSAASPYMQGTDTRFASSRPNIFSAFPDNGPMPWVSNWQQFEALFRCLSYTTMIDSIKDLHWDIRPSPHFGTVEVRVMDTPLTLSHAVNMAGLIQATAHWLLTERPFKHQEKDYLLYKFNRFQACRYGLEGVITDPHTGDRRPLTEDTLRLLEKIAPSAHKIGASSAIEALHRQVVSGLNEAQLMRDFVADGGSLIGLVKSIVRSGPVTKSGIALQKNIPDNGVLTYI</sequence>
<comment type="catalytic activity">
    <reaction evidence="4">
        <text>L-cysteine + L-glutamate + ATP = gamma-L-glutamyl-L-cysteine + ADP + phosphate + H(+)</text>
        <dbReference type="Rhea" id="RHEA:13285"/>
        <dbReference type="ChEBI" id="CHEBI:15378"/>
        <dbReference type="ChEBI" id="CHEBI:29985"/>
        <dbReference type="ChEBI" id="CHEBI:30616"/>
        <dbReference type="ChEBI" id="CHEBI:35235"/>
        <dbReference type="ChEBI" id="CHEBI:43474"/>
        <dbReference type="ChEBI" id="CHEBI:58173"/>
        <dbReference type="ChEBI" id="CHEBI:456216"/>
        <dbReference type="EC" id="6.3.2.2"/>
    </reaction>
</comment>
<proteinExistence type="inferred from homology"/>
<dbReference type="EC" id="6.3.2.2" evidence="4"/>
<evidence type="ECO:0000313" key="5">
    <source>
        <dbReference type="EMBL" id="STN83962.1"/>
    </source>
</evidence>
<dbReference type="InterPro" id="IPR014746">
    <property type="entry name" value="Gln_synth/guanido_kin_cat_dom"/>
</dbReference>